<name>A0A727U9T9_SALEB</name>
<reference evidence="1" key="1">
    <citation type="journal article" date="2018" name="Genome Biol.">
        <title>SKESA: strategic k-mer extension for scrupulous assemblies.</title>
        <authorList>
            <person name="Souvorov A."/>
            <person name="Agarwala R."/>
            <person name="Lipman D.J."/>
        </authorList>
    </citation>
    <scope>NUCLEOTIDE SEQUENCE</scope>
    <source>
        <strain evidence="1">DMS 203/74</strain>
    </source>
</reference>
<proteinExistence type="predicted"/>
<dbReference type="EMBL" id="DAARFV010000013">
    <property type="protein sequence ID" value="HAE2254710.1"/>
    <property type="molecule type" value="Genomic_DNA"/>
</dbReference>
<protein>
    <submittedName>
        <fullName evidence="1">Uncharacterized protein</fullName>
    </submittedName>
</protein>
<gene>
    <name evidence="1" type="ORF">GNB74_003057</name>
</gene>
<dbReference type="AlphaFoldDB" id="A0A727U9T9"/>
<accession>A0A727U9T9</accession>
<sequence length="50" mass="5735">MADVVIHDNPLPIANRGNSNVENRCPQAIIAGWRRFAPYPDYGREERQAR</sequence>
<comment type="caution">
    <text evidence="1">The sequence shown here is derived from an EMBL/GenBank/DDBJ whole genome shotgun (WGS) entry which is preliminary data.</text>
</comment>
<evidence type="ECO:0000313" key="1">
    <source>
        <dbReference type="EMBL" id="HAE2254710.1"/>
    </source>
</evidence>
<reference evidence="1" key="2">
    <citation type="submission" date="2018-07" db="EMBL/GenBank/DDBJ databases">
        <authorList>
            <consortium name="NCBI Pathogen Detection Project"/>
        </authorList>
    </citation>
    <scope>NUCLEOTIDE SEQUENCE</scope>
    <source>
        <strain evidence="1">DMS 203/74</strain>
    </source>
</reference>
<organism evidence="1">
    <name type="scientific">Salmonella paratyphi B</name>
    <name type="common">Salmonella enterica subsp. enterica serovar Paratyphi B</name>
    <dbReference type="NCBI Taxonomy" id="57045"/>
    <lineage>
        <taxon>Bacteria</taxon>
        <taxon>Pseudomonadati</taxon>
        <taxon>Pseudomonadota</taxon>
        <taxon>Gammaproteobacteria</taxon>
        <taxon>Enterobacterales</taxon>
        <taxon>Enterobacteriaceae</taxon>
        <taxon>Salmonella</taxon>
    </lineage>
</organism>